<dbReference type="AlphaFoldDB" id="A0A9P0FGY3"/>
<feature type="domain" description="Wolframin EF-hand" evidence="4">
    <location>
        <begin position="117"/>
        <end position="211"/>
    </location>
</feature>
<dbReference type="PANTHER" id="PTHR13098">
    <property type="entry name" value="WOLFRAMIN"/>
    <property type="match status" value="1"/>
</dbReference>
<organism evidence="6 7">
    <name type="scientific">Brassicogethes aeneus</name>
    <name type="common">Rape pollen beetle</name>
    <name type="synonym">Meligethes aeneus</name>
    <dbReference type="NCBI Taxonomy" id="1431903"/>
    <lineage>
        <taxon>Eukaryota</taxon>
        <taxon>Metazoa</taxon>
        <taxon>Ecdysozoa</taxon>
        <taxon>Arthropoda</taxon>
        <taxon>Hexapoda</taxon>
        <taxon>Insecta</taxon>
        <taxon>Pterygota</taxon>
        <taxon>Neoptera</taxon>
        <taxon>Endopterygota</taxon>
        <taxon>Coleoptera</taxon>
        <taxon>Polyphaga</taxon>
        <taxon>Cucujiformia</taxon>
        <taxon>Nitidulidae</taxon>
        <taxon>Meligethinae</taxon>
        <taxon>Brassicogethes</taxon>
    </lineage>
</organism>
<dbReference type="InterPro" id="IPR026209">
    <property type="entry name" value="Wolframin_fam"/>
</dbReference>
<dbReference type="PRINTS" id="PR02060">
    <property type="entry name" value="WOLFFAMILY"/>
</dbReference>
<dbReference type="PANTHER" id="PTHR13098:SF3">
    <property type="entry name" value="WOLFRAMIN"/>
    <property type="match status" value="1"/>
</dbReference>
<protein>
    <recommendedName>
        <fullName evidence="8">Wolframin</fullName>
    </recommendedName>
</protein>
<gene>
    <name evidence="6" type="ORF">MELIAE_LOCUS5996</name>
</gene>
<evidence type="ECO:0000313" key="7">
    <source>
        <dbReference type="Proteomes" id="UP001154078"/>
    </source>
</evidence>
<feature type="transmembrane region" description="Helical" evidence="2">
    <location>
        <begin position="358"/>
        <end position="376"/>
    </location>
</feature>
<dbReference type="InterPro" id="IPR045400">
    <property type="entry name" value="Wolframin_Cys-rich"/>
</dbReference>
<evidence type="ECO:0000256" key="1">
    <source>
        <dbReference type="SAM" id="MobiDB-lite"/>
    </source>
</evidence>
<feature type="transmembrane region" description="Helical" evidence="2">
    <location>
        <begin position="448"/>
        <end position="476"/>
    </location>
</feature>
<feature type="transmembrane region" description="Helical" evidence="2">
    <location>
        <begin position="555"/>
        <end position="576"/>
    </location>
</feature>
<evidence type="ECO:0000256" key="2">
    <source>
        <dbReference type="SAM" id="Phobius"/>
    </source>
</evidence>
<dbReference type="InterPro" id="IPR045460">
    <property type="entry name" value="Wolframin_EF-hand"/>
</dbReference>
<feature type="transmembrane region" description="Helical" evidence="2">
    <location>
        <begin position="523"/>
        <end position="543"/>
    </location>
</feature>
<dbReference type="EMBL" id="OV121135">
    <property type="protein sequence ID" value="CAH0554396.1"/>
    <property type="molecule type" value="Genomic_DNA"/>
</dbReference>
<dbReference type="GO" id="GO:0030968">
    <property type="term" value="P:endoplasmic reticulum unfolded protein response"/>
    <property type="evidence" value="ECO:0007669"/>
    <property type="project" value="TreeGrafter"/>
</dbReference>
<dbReference type="GO" id="GO:0005789">
    <property type="term" value="C:endoplasmic reticulum membrane"/>
    <property type="evidence" value="ECO:0007669"/>
    <property type="project" value="TreeGrafter"/>
</dbReference>
<evidence type="ECO:0000313" key="6">
    <source>
        <dbReference type="EMBL" id="CAH0554396.1"/>
    </source>
</evidence>
<feature type="domain" description="Wolframin OB-fold" evidence="3">
    <location>
        <begin position="727"/>
        <end position="845"/>
    </location>
</feature>
<dbReference type="InterPro" id="IPR045461">
    <property type="entry name" value="Wolframin_OB_fold"/>
</dbReference>
<evidence type="ECO:0000259" key="5">
    <source>
        <dbReference type="Pfam" id="PF20053"/>
    </source>
</evidence>
<evidence type="ECO:0008006" key="8">
    <source>
        <dbReference type="Google" id="ProtNLM"/>
    </source>
</evidence>
<dbReference type="OrthoDB" id="5865303at2759"/>
<dbReference type="Proteomes" id="UP001154078">
    <property type="component" value="Chromosome 4"/>
</dbReference>
<evidence type="ECO:0000259" key="4">
    <source>
        <dbReference type="Pfam" id="PF19914"/>
    </source>
</evidence>
<dbReference type="Pfam" id="PF19913">
    <property type="entry name" value="WCOB"/>
    <property type="match status" value="1"/>
</dbReference>
<keyword evidence="2" id="KW-1133">Transmembrane helix</keyword>
<feature type="domain" description="Wolframin cysteine-rich" evidence="5">
    <location>
        <begin position="623"/>
        <end position="726"/>
    </location>
</feature>
<keyword evidence="2" id="KW-0812">Transmembrane</keyword>
<proteinExistence type="predicted"/>
<keyword evidence="7" id="KW-1185">Reference proteome</keyword>
<keyword evidence="2" id="KW-0472">Membrane</keyword>
<feature type="region of interest" description="Disordered" evidence="1">
    <location>
        <begin position="1"/>
        <end position="22"/>
    </location>
</feature>
<feature type="transmembrane region" description="Helical" evidence="2">
    <location>
        <begin position="408"/>
        <end position="428"/>
    </location>
</feature>
<name>A0A9P0FGY3_BRAAE</name>
<dbReference type="GO" id="GO:0055074">
    <property type="term" value="P:calcium ion homeostasis"/>
    <property type="evidence" value="ECO:0007669"/>
    <property type="project" value="TreeGrafter"/>
</dbReference>
<accession>A0A9P0FGY3</accession>
<feature type="transmembrane region" description="Helical" evidence="2">
    <location>
        <begin position="294"/>
        <end position="317"/>
    </location>
</feature>
<dbReference type="InterPro" id="IPR045458">
    <property type="entry name" value="Wolframin_Sel1-like_rpt"/>
</dbReference>
<dbReference type="Pfam" id="PF20023">
    <property type="entry name" value="WSLR"/>
    <property type="match status" value="2"/>
</dbReference>
<feature type="transmembrane region" description="Helical" evidence="2">
    <location>
        <begin position="382"/>
        <end position="401"/>
    </location>
</feature>
<feature type="transmembrane region" description="Helical" evidence="2">
    <location>
        <begin position="582"/>
        <end position="604"/>
    </location>
</feature>
<dbReference type="Pfam" id="PF20053">
    <property type="entry name" value="WC-rich"/>
    <property type="match status" value="1"/>
</dbReference>
<evidence type="ECO:0000259" key="3">
    <source>
        <dbReference type="Pfam" id="PF19913"/>
    </source>
</evidence>
<sequence>MAGVVPKKNASGRKQWTVHGGPRSSLKRLRNQLASDGCPESQVVLAKQLLDEDCEFESEKKENARLGVFWLIKASEQGNIEATKLLQTCLQTGKGITEHNYMDVKSCITMTQDEKLARKAAREMFVSLSNGGDYITSEQLQKKMLAIDRGEVFPKNLEASKENYECDDVNGELMNHYDESDSDEEDWSQRSDVSNEKLTEDCIVSAAVHYSHGHLPLVNRILSLTHPNLNSLDHVPFIHWSVLHPWLALKILYFKLIRFLGQKTLPFLFPLAKNEVQLVILMVAYCMLSSENVIYFFPLLIYYGSLMVMFFSTFQMLQNKREFGEFRLWSGLFICYSGGSLNADQAEYQYIRNNLKPYGNFFLSLLFNLSVYPLIVEQWIPQSELSVMAFCLTFITLFGFMPHKRSKTLFDGLVLLSFAVSVLAKYPYDTDPVVAQGWRFLELEVPNFPSYVIGNGIEFCINFKLVLYLFIVLLFVKIASRQDWRGTYKSLIPHCVTLSWLQIFIISSQGATMFGILRGTLALSGVVLFLPLVGLTSIILPVIAVTKCIFTTNFIYSMCLFVILSVVSFSVCYVLAKTQYKQYTAIIQVVMMIVAFFALFNVYFHDRPDEYYSEKKEVRYLPWEVYQRFCYQPVWREENVAIQQLNCAQLENSQVHWNGFINEIKIKTIQNPYKKIIDKFPKSFSDYLYCLYGEEVTDDCQIDSIKDECNIFFDTIKSENKCTLKKFNKYSFELNIRMQAGIWAKNTQVKVIVEDYFKNFTLKLKPNDHIWFKGKLFNNEVLGADGILGGNLPFIDTHEIGCLDCQNKDLSEYKINDESSFKINILYMSVKFLLNVLLNPIIVLK</sequence>
<reference evidence="6" key="1">
    <citation type="submission" date="2021-12" db="EMBL/GenBank/DDBJ databases">
        <authorList>
            <person name="King R."/>
        </authorList>
    </citation>
    <scope>NUCLEOTIDE SEQUENCE</scope>
</reference>
<dbReference type="Pfam" id="PF19914">
    <property type="entry name" value="WEF-hand"/>
    <property type="match status" value="1"/>
</dbReference>